<gene>
    <name evidence="1" type="ORF">RDB_LOCUS87277</name>
</gene>
<name>A0A8H3CRD1_9AGAM</name>
<evidence type="ECO:0000313" key="1">
    <source>
        <dbReference type="EMBL" id="CAE6493431.1"/>
    </source>
</evidence>
<comment type="caution">
    <text evidence="1">The sequence shown here is derived from an EMBL/GenBank/DDBJ whole genome shotgun (WGS) entry which is preliminary data.</text>
</comment>
<dbReference type="EMBL" id="CAJMWZ010004649">
    <property type="protein sequence ID" value="CAE6493431.1"/>
    <property type="molecule type" value="Genomic_DNA"/>
</dbReference>
<dbReference type="Gene3D" id="3.30.160.20">
    <property type="match status" value="1"/>
</dbReference>
<proteinExistence type="predicted"/>
<protein>
    <submittedName>
        <fullName evidence="1">Uncharacterized protein</fullName>
    </submittedName>
</protein>
<sequence length="93" mass="10400">MTIFTERTGTHRFREPTPTNGWASLVNCWHQQVYHGLAVEYAQKQSSGPDHKPEWVVTPKILGELNPEYRAGGPSVKEAIEKSAKLIAASKHC</sequence>
<dbReference type="Proteomes" id="UP000663850">
    <property type="component" value="Unassembled WGS sequence"/>
</dbReference>
<dbReference type="AlphaFoldDB" id="A0A8H3CRD1"/>
<organism evidence="1 2">
    <name type="scientific">Rhizoctonia solani</name>
    <dbReference type="NCBI Taxonomy" id="456999"/>
    <lineage>
        <taxon>Eukaryota</taxon>
        <taxon>Fungi</taxon>
        <taxon>Dikarya</taxon>
        <taxon>Basidiomycota</taxon>
        <taxon>Agaricomycotina</taxon>
        <taxon>Agaricomycetes</taxon>
        <taxon>Cantharellales</taxon>
        <taxon>Ceratobasidiaceae</taxon>
        <taxon>Rhizoctonia</taxon>
    </lineage>
</organism>
<dbReference type="SUPFAM" id="SSF54768">
    <property type="entry name" value="dsRNA-binding domain-like"/>
    <property type="match status" value="1"/>
</dbReference>
<reference evidence="1" key="1">
    <citation type="submission" date="2021-01" db="EMBL/GenBank/DDBJ databases">
        <authorList>
            <person name="Kaushik A."/>
        </authorList>
    </citation>
    <scope>NUCLEOTIDE SEQUENCE</scope>
    <source>
        <strain evidence="1">Type strain: AG8-Rh-89/</strain>
    </source>
</reference>
<evidence type="ECO:0000313" key="2">
    <source>
        <dbReference type="Proteomes" id="UP000663850"/>
    </source>
</evidence>
<accession>A0A8H3CRD1</accession>